<sequence length="116" mass="13337">MIIKLGSLGSEVDFNYVNVNSNTIVPKSEHALISGEIKFQEAYNYHKVYSFEFVYLTYAKKVALEEIFILSDILNVQLEEELYDVDHSIKFRNPLSVIRSRRIPSGYEATIEGVEV</sequence>
<dbReference type="AlphaFoldDB" id="X1HL84"/>
<accession>X1HL84</accession>
<name>X1HL84_9ZZZZ</name>
<protein>
    <submittedName>
        <fullName evidence="1">Uncharacterized protein</fullName>
    </submittedName>
</protein>
<organism evidence="1">
    <name type="scientific">marine sediment metagenome</name>
    <dbReference type="NCBI Taxonomy" id="412755"/>
    <lineage>
        <taxon>unclassified sequences</taxon>
        <taxon>metagenomes</taxon>
        <taxon>ecological metagenomes</taxon>
    </lineage>
</organism>
<dbReference type="EMBL" id="BARU01035019">
    <property type="protein sequence ID" value="GAH70242.1"/>
    <property type="molecule type" value="Genomic_DNA"/>
</dbReference>
<gene>
    <name evidence="1" type="ORF">S03H2_54879</name>
</gene>
<reference evidence="1" key="1">
    <citation type="journal article" date="2014" name="Front. Microbiol.">
        <title>High frequency of phylogenetically diverse reductive dehalogenase-homologous genes in deep subseafloor sedimentary metagenomes.</title>
        <authorList>
            <person name="Kawai M."/>
            <person name="Futagami T."/>
            <person name="Toyoda A."/>
            <person name="Takaki Y."/>
            <person name="Nishi S."/>
            <person name="Hori S."/>
            <person name="Arai W."/>
            <person name="Tsubouchi T."/>
            <person name="Morono Y."/>
            <person name="Uchiyama I."/>
            <person name="Ito T."/>
            <person name="Fujiyama A."/>
            <person name="Inagaki F."/>
            <person name="Takami H."/>
        </authorList>
    </citation>
    <scope>NUCLEOTIDE SEQUENCE</scope>
    <source>
        <strain evidence="1">Expedition CK06-06</strain>
    </source>
</reference>
<evidence type="ECO:0000313" key="1">
    <source>
        <dbReference type="EMBL" id="GAH70242.1"/>
    </source>
</evidence>
<proteinExistence type="predicted"/>
<comment type="caution">
    <text evidence="1">The sequence shown here is derived from an EMBL/GenBank/DDBJ whole genome shotgun (WGS) entry which is preliminary data.</text>
</comment>